<dbReference type="OrthoDB" id="1758067at2"/>
<organism evidence="1 2">
    <name type="scientific">Paraclostridium benzoelyticum</name>
    <dbReference type="NCBI Taxonomy" id="1629550"/>
    <lineage>
        <taxon>Bacteria</taxon>
        <taxon>Bacillati</taxon>
        <taxon>Bacillota</taxon>
        <taxon>Clostridia</taxon>
        <taxon>Peptostreptococcales</taxon>
        <taxon>Peptostreptococcaceae</taxon>
        <taxon>Paraclostridium</taxon>
    </lineage>
</organism>
<sequence length="60" mass="6907">MSHNFKKGEYEKAVEHAKALLENNVGMSDILAKTNLCENDVKKIIEKRQAELNDNHPDFH</sequence>
<evidence type="ECO:0000313" key="2">
    <source>
        <dbReference type="Proteomes" id="UP000034407"/>
    </source>
</evidence>
<gene>
    <name evidence="1" type="ORF">VN21_08345</name>
</gene>
<dbReference type="Proteomes" id="UP000034407">
    <property type="component" value="Unassembled WGS sequence"/>
</dbReference>
<comment type="caution">
    <text evidence="1">The sequence shown here is derived from an EMBL/GenBank/DDBJ whole genome shotgun (WGS) entry which is preliminary data.</text>
</comment>
<evidence type="ECO:0000313" key="1">
    <source>
        <dbReference type="EMBL" id="KKY01515.1"/>
    </source>
</evidence>
<dbReference type="PATRIC" id="fig|1629550.3.peg.1109"/>
<name>A0A0M3DFW9_9FIRM</name>
<dbReference type="RefSeq" id="WP_046822842.1">
    <property type="nucleotide sequence ID" value="NZ_LBBT01000180.1"/>
</dbReference>
<protein>
    <submittedName>
        <fullName evidence="1">Uncharacterized protein</fullName>
    </submittedName>
</protein>
<accession>A0A0M3DFW9</accession>
<dbReference type="EMBL" id="LBBT01000180">
    <property type="protein sequence ID" value="KKY01515.1"/>
    <property type="molecule type" value="Genomic_DNA"/>
</dbReference>
<proteinExistence type="predicted"/>
<reference evidence="1 2" key="1">
    <citation type="submission" date="2015-04" db="EMBL/GenBank/DDBJ databases">
        <title>Microcin producing Clostridium sp. JC272T.</title>
        <authorList>
            <person name="Jyothsna T."/>
            <person name="Sasikala C."/>
            <person name="Ramana C."/>
        </authorList>
    </citation>
    <scope>NUCLEOTIDE SEQUENCE [LARGE SCALE GENOMIC DNA]</scope>
    <source>
        <strain evidence="1 2">JC272</strain>
    </source>
</reference>
<keyword evidence="2" id="KW-1185">Reference proteome</keyword>
<dbReference type="AlphaFoldDB" id="A0A0M3DFW9"/>